<gene>
    <name evidence="3" type="ORF">GCM10010521_72130</name>
</gene>
<keyword evidence="4" id="KW-1185">Reference proteome</keyword>
<comment type="caution">
    <text evidence="3">The sequence shown here is derived from an EMBL/GenBank/DDBJ whole genome shotgun (WGS) entry which is preliminary data.</text>
</comment>
<dbReference type="Pfam" id="PF21831">
    <property type="entry name" value="DUF6891"/>
    <property type="match status" value="1"/>
</dbReference>
<dbReference type="Proteomes" id="UP001500893">
    <property type="component" value="Unassembled WGS sequence"/>
</dbReference>
<feature type="region of interest" description="Disordered" evidence="1">
    <location>
        <begin position="14"/>
        <end position="34"/>
    </location>
</feature>
<organism evidence="3 4">
    <name type="scientific">Streptomyces rameus</name>
    <dbReference type="NCBI Taxonomy" id="68261"/>
    <lineage>
        <taxon>Bacteria</taxon>
        <taxon>Bacillati</taxon>
        <taxon>Actinomycetota</taxon>
        <taxon>Actinomycetes</taxon>
        <taxon>Kitasatosporales</taxon>
        <taxon>Streptomycetaceae</taxon>
        <taxon>Streptomyces</taxon>
    </lineage>
</organism>
<name>A0ABN3V838_9ACTN</name>
<dbReference type="EMBL" id="BAAAVM010000154">
    <property type="protein sequence ID" value="GAA2783052.1"/>
    <property type="molecule type" value="Genomic_DNA"/>
</dbReference>
<reference evidence="3 4" key="1">
    <citation type="journal article" date="2019" name="Int. J. Syst. Evol. Microbiol.">
        <title>The Global Catalogue of Microorganisms (GCM) 10K type strain sequencing project: providing services to taxonomists for standard genome sequencing and annotation.</title>
        <authorList>
            <consortium name="The Broad Institute Genomics Platform"/>
            <consortium name="The Broad Institute Genome Sequencing Center for Infectious Disease"/>
            <person name="Wu L."/>
            <person name="Ma J."/>
        </authorList>
    </citation>
    <scope>NUCLEOTIDE SEQUENCE [LARGE SCALE GENOMIC DNA]</scope>
    <source>
        <strain evidence="3 4">JCM 11574</strain>
    </source>
</reference>
<feature type="domain" description="DUF6891" evidence="2">
    <location>
        <begin position="27"/>
        <end position="91"/>
    </location>
</feature>
<sequence>MLWLGRRWTWAPPGRCRPSPSTKTSARSDHRPVSREQAEALADRLWLERVVEQAEWQGETDPERLTRAFTAPWVAAITGRETFGCCRDCGQS</sequence>
<accession>A0ABN3V838</accession>
<dbReference type="InterPro" id="IPR054186">
    <property type="entry name" value="DUF6891"/>
</dbReference>
<proteinExistence type="predicted"/>
<evidence type="ECO:0000313" key="3">
    <source>
        <dbReference type="EMBL" id="GAA2783052.1"/>
    </source>
</evidence>
<evidence type="ECO:0000313" key="4">
    <source>
        <dbReference type="Proteomes" id="UP001500893"/>
    </source>
</evidence>
<evidence type="ECO:0000259" key="2">
    <source>
        <dbReference type="Pfam" id="PF21831"/>
    </source>
</evidence>
<evidence type="ECO:0000256" key="1">
    <source>
        <dbReference type="SAM" id="MobiDB-lite"/>
    </source>
</evidence>
<protein>
    <recommendedName>
        <fullName evidence="2">DUF6891 domain-containing protein</fullName>
    </recommendedName>
</protein>